<protein>
    <submittedName>
        <fullName evidence="1">Uncharacterized protein</fullName>
    </submittedName>
</protein>
<gene>
    <name evidence="1" type="ORF">HX804_04770</name>
</gene>
<dbReference type="EMBL" id="JACAST010000050">
    <property type="protein sequence ID" value="NWK02593.1"/>
    <property type="molecule type" value="Genomic_DNA"/>
</dbReference>
<accession>A0A7K4NN25</accession>
<reference evidence="1 2" key="1">
    <citation type="journal article" date="2019" name="Environ. Microbiol.">
        <title>Genomics insights into ecotype formation of ammonia-oxidizing archaea in the deep ocean.</title>
        <authorList>
            <person name="Wang Y."/>
            <person name="Huang J.M."/>
            <person name="Cui G.J."/>
            <person name="Nunoura T."/>
            <person name="Takaki Y."/>
            <person name="Li W.L."/>
            <person name="Li J."/>
            <person name="Gao Z.M."/>
            <person name="Takai K."/>
            <person name="Zhang A.Q."/>
            <person name="Stepanauskas R."/>
        </authorList>
    </citation>
    <scope>NUCLEOTIDE SEQUENCE [LARGE SCALE GENOMIC DNA]</scope>
    <source>
        <strain evidence="1 2">N8</strain>
    </source>
</reference>
<sequence>MVSDKELKEALDIIDEMLEGNEREKQKGSAHAFRKFPYGMGHEQYNLLKKMVKILTS</sequence>
<evidence type="ECO:0000313" key="1">
    <source>
        <dbReference type="EMBL" id="NWK02593.1"/>
    </source>
</evidence>
<evidence type="ECO:0000313" key="2">
    <source>
        <dbReference type="Proteomes" id="UP000529843"/>
    </source>
</evidence>
<comment type="caution">
    <text evidence="1">The sequence shown here is derived from an EMBL/GenBank/DDBJ whole genome shotgun (WGS) entry which is preliminary data.</text>
</comment>
<name>A0A7K4NN25_9ARCH</name>
<dbReference type="AlphaFoldDB" id="A0A7K4NN25"/>
<proteinExistence type="predicted"/>
<organism evidence="1 2">
    <name type="scientific">Marine Group I thaumarchaeote</name>
    <dbReference type="NCBI Taxonomy" id="2511932"/>
    <lineage>
        <taxon>Archaea</taxon>
        <taxon>Nitrososphaerota</taxon>
        <taxon>Marine Group I</taxon>
    </lineage>
</organism>
<dbReference type="Proteomes" id="UP000529843">
    <property type="component" value="Unassembled WGS sequence"/>
</dbReference>